<sequence length="373" mass="39834">MSDQCAPAATGLAILPAKRRRGRPRKDGGLPKRGNYLSPPPPAPAPKASQFPLETNRSDTSALQNMVGKPVSGVIDGCFDAGYFLTIRVDNSDTLLRGLVFRPGRFTPVSASNDVAAQAKMYHRKDIPVPGPTTTNNPPPVQNETDQPPPPPVSEAVTVPQPGLFSSEMTETPFSPPNITTVHQGQDQRFQIQTQTDQRPEILRTVEHDDVMQVFELSPPPESHQLPENDGEDDTLLPDQSTGLNDSELTRNPTGGPGSQIDSNQAPKSDSGQSEAPPAVEEPQSAEHIKQSDEKETTQKPEELIDSGIGQNGMPDLMSDHRSGEGRMDTHGLFGNPVVGGSPEFGFGMGDLVHPPHAGNPNGVGSPPATLND</sequence>
<feature type="compositionally biased region" description="Basic and acidic residues" evidence="1">
    <location>
        <begin position="318"/>
        <end position="330"/>
    </location>
</feature>
<evidence type="ECO:0000256" key="1">
    <source>
        <dbReference type="SAM" id="MobiDB-lite"/>
    </source>
</evidence>
<dbReference type="EMBL" id="NQVE01000142">
    <property type="protein sequence ID" value="RAL44863.1"/>
    <property type="molecule type" value="Genomic_DNA"/>
</dbReference>
<feature type="region of interest" description="Disordered" evidence="1">
    <location>
        <begin position="217"/>
        <end position="373"/>
    </location>
</feature>
<reference evidence="2 3" key="1">
    <citation type="submission" date="2018-06" db="EMBL/GenBank/DDBJ databases">
        <title>The Genome of Cuscuta australis (Dodder) Provides Insight into the Evolution of Plant Parasitism.</title>
        <authorList>
            <person name="Liu H."/>
        </authorList>
    </citation>
    <scope>NUCLEOTIDE SEQUENCE [LARGE SCALE GENOMIC DNA]</scope>
    <source>
        <strain evidence="3">cv. Yunnan</strain>
        <tissue evidence="2">Vines</tissue>
    </source>
</reference>
<organism evidence="2 3">
    <name type="scientific">Cuscuta australis</name>
    <dbReference type="NCBI Taxonomy" id="267555"/>
    <lineage>
        <taxon>Eukaryota</taxon>
        <taxon>Viridiplantae</taxon>
        <taxon>Streptophyta</taxon>
        <taxon>Embryophyta</taxon>
        <taxon>Tracheophyta</taxon>
        <taxon>Spermatophyta</taxon>
        <taxon>Magnoliopsida</taxon>
        <taxon>eudicotyledons</taxon>
        <taxon>Gunneridae</taxon>
        <taxon>Pentapetalae</taxon>
        <taxon>asterids</taxon>
        <taxon>lamiids</taxon>
        <taxon>Solanales</taxon>
        <taxon>Convolvulaceae</taxon>
        <taxon>Cuscuteae</taxon>
        <taxon>Cuscuta</taxon>
        <taxon>Cuscuta subgen. Grammica</taxon>
        <taxon>Cuscuta sect. Cleistogrammica</taxon>
    </lineage>
</organism>
<accession>A0A328DLI1</accession>
<name>A0A328DLI1_9ASTE</name>
<feature type="compositionally biased region" description="Pro residues" evidence="1">
    <location>
        <begin position="137"/>
        <end position="153"/>
    </location>
</feature>
<feature type="compositionally biased region" description="Polar residues" evidence="1">
    <location>
        <begin position="260"/>
        <end position="274"/>
    </location>
</feature>
<dbReference type="PANTHER" id="PTHR34682">
    <property type="entry name" value="AT HOOK MOTIF-CONTAINING PROTEIN"/>
    <property type="match status" value="1"/>
</dbReference>
<comment type="caution">
    <text evidence="2">The sequence shown here is derived from an EMBL/GenBank/DDBJ whole genome shotgun (WGS) entry which is preliminary data.</text>
</comment>
<keyword evidence="3" id="KW-1185">Reference proteome</keyword>
<feature type="compositionally biased region" description="Polar residues" evidence="1">
    <location>
        <begin position="167"/>
        <end position="189"/>
    </location>
</feature>
<protein>
    <submittedName>
        <fullName evidence="2">Uncharacterized protein</fullName>
    </submittedName>
</protein>
<proteinExistence type="predicted"/>
<dbReference type="AlphaFoldDB" id="A0A328DLI1"/>
<feature type="region of interest" description="Disordered" evidence="1">
    <location>
        <begin position="124"/>
        <end position="189"/>
    </location>
</feature>
<feature type="compositionally biased region" description="Polar residues" evidence="1">
    <location>
        <begin position="238"/>
        <end position="253"/>
    </location>
</feature>
<evidence type="ECO:0000313" key="3">
    <source>
        <dbReference type="Proteomes" id="UP000249390"/>
    </source>
</evidence>
<dbReference type="PANTHER" id="PTHR34682:SF12">
    <property type="entry name" value="AT HOOK MOTIF-CONTAINING PROTEIN"/>
    <property type="match status" value="1"/>
</dbReference>
<dbReference type="InterPro" id="IPR045881">
    <property type="entry name" value="MNM1-like"/>
</dbReference>
<feature type="compositionally biased region" description="Basic and acidic residues" evidence="1">
    <location>
        <begin position="285"/>
        <end position="303"/>
    </location>
</feature>
<gene>
    <name evidence="2" type="ORF">DM860_003622</name>
</gene>
<feature type="region of interest" description="Disordered" evidence="1">
    <location>
        <begin position="1"/>
        <end position="57"/>
    </location>
</feature>
<dbReference type="Proteomes" id="UP000249390">
    <property type="component" value="Unassembled WGS sequence"/>
</dbReference>
<evidence type="ECO:0000313" key="2">
    <source>
        <dbReference type="EMBL" id="RAL44863.1"/>
    </source>
</evidence>